<dbReference type="Proteomes" id="UP000018144">
    <property type="component" value="Unassembled WGS sequence"/>
</dbReference>
<gene>
    <name evidence="1" type="ORF">PCON_09183</name>
</gene>
<proteinExistence type="predicted"/>
<reference evidence="1 2" key="1">
    <citation type="journal article" date="2013" name="PLoS Genet.">
        <title>The genome and development-dependent transcriptomes of Pyronema confluens: a window into fungal evolution.</title>
        <authorList>
            <person name="Traeger S."/>
            <person name="Altegoer F."/>
            <person name="Freitag M."/>
            <person name="Gabaldon T."/>
            <person name="Kempken F."/>
            <person name="Kumar A."/>
            <person name="Marcet-Houben M."/>
            <person name="Poggeler S."/>
            <person name="Stajich J.E."/>
            <person name="Nowrousian M."/>
        </authorList>
    </citation>
    <scope>NUCLEOTIDE SEQUENCE [LARGE SCALE GENOMIC DNA]</scope>
    <source>
        <strain evidence="2">CBS 100304</strain>
        <tissue evidence="1">Vegetative mycelium</tissue>
    </source>
</reference>
<name>U4LN83_PYROM</name>
<dbReference type="AlphaFoldDB" id="U4LN83"/>
<dbReference type="OrthoDB" id="448455at2759"/>
<dbReference type="PANTHER" id="PTHR10039">
    <property type="entry name" value="AMELOGENIN"/>
    <property type="match status" value="1"/>
</dbReference>
<protein>
    <submittedName>
        <fullName evidence="1">Similar to unnamed protein product [Aspergillus oryzae RIB40] acc. no. BAE57037</fullName>
    </submittedName>
</protein>
<dbReference type="PANTHER" id="PTHR10039:SF15">
    <property type="entry name" value="NACHT DOMAIN-CONTAINING PROTEIN"/>
    <property type="match status" value="1"/>
</dbReference>
<keyword evidence="2" id="KW-1185">Reference proteome</keyword>
<dbReference type="EMBL" id="HF935475">
    <property type="protein sequence ID" value="CCX30780.1"/>
    <property type="molecule type" value="Genomic_DNA"/>
</dbReference>
<evidence type="ECO:0000313" key="2">
    <source>
        <dbReference type="Proteomes" id="UP000018144"/>
    </source>
</evidence>
<sequence>MNDALKVEIMERIVEASDKMFLLPALQIQAVLDQTTISKRRKALHTMPTEVDSAFEDTIRMIRNQKAEQATQAMDVLQWTFLPERQLSVTELRYALAVTVTIPVEPFAPQETLDWDNPPSEKSLFNWYLGLVILDEETSTVRLVHKSLQDYLQRQHEDGKIFENGHSEIAYTCLKYMYFIDDDLDLTRTEYINVRFLEGLDNEFPKDSKDEFYPAYYSNDEFREDSEDEFPENLDEEFPEALDEESLEVSDDETCERREDTFCYSREQVHQIKSRLNRFSFLKYALPNWGHRARKQTTPTVDNLILGLFSNRTGVGCISTPLNSMTLMGYRTRDKF</sequence>
<organism evidence="1 2">
    <name type="scientific">Pyronema omphalodes (strain CBS 100304)</name>
    <name type="common">Pyronema confluens</name>
    <dbReference type="NCBI Taxonomy" id="1076935"/>
    <lineage>
        <taxon>Eukaryota</taxon>
        <taxon>Fungi</taxon>
        <taxon>Dikarya</taxon>
        <taxon>Ascomycota</taxon>
        <taxon>Pezizomycotina</taxon>
        <taxon>Pezizomycetes</taxon>
        <taxon>Pezizales</taxon>
        <taxon>Pyronemataceae</taxon>
        <taxon>Pyronema</taxon>
    </lineage>
</organism>
<evidence type="ECO:0000313" key="1">
    <source>
        <dbReference type="EMBL" id="CCX30780.1"/>
    </source>
</evidence>
<accession>U4LN83</accession>
<dbReference type="eggNOG" id="ENOG502T205">
    <property type="taxonomic scope" value="Eukaryota"/>
</dbReference>